<dbReference type="InterPro" id="IPR001077">
    <property type="entry name" value="COMT_C"/>
</dbReference>
<dbReference type="Proteomes" id="UP001172102">
    <property type="component" value="Unassembled WGS sequence"/>
</dbReference>
<name>A0AA40A3Q0_9PEZI</name>
<evidence type="ECO:0000256" key="1">
    <source>
        <dbReference type="ARBA" id="ARBA00022603"/>
    </source>
</evidence>
<evidence type="ECO:0000256" key="2">
    <source>
        <dbReference type="ARBA" id="ARBA00022679"/>
    </source>
</evidence>
<feature type="domain" description="O-methyltransferase C-terminal" evidence="4">
    <location>
        <begin position="293"/>
        <end position="441"/>
    </location>
</feature>
<dbReference type="InterPro" id="IPR036388">
    <property type="entry name" value="WH-like_DNA-bd_sf"/>
</dbReference>
<dbReference type="GO" id="GO:0008171">
    <property type="term" value="F:O-methyltransferase activity"/>
    <property type="evidence" value="ECO:0007669"/>
    <property type="project" value="InterPro"/>
</dbReference>
<dbReference type="InterPro" id="IPR016461">
    <property type="entry name" value="COMT-like"/>
</dbReference>
<dbReference type="PROSITE" id="PS51683">
    <property type="entry name" value="SAM_OMT_II"/>
    <property type="match status" value="1"/>
</dbReference>
<comment type="caution">
    <text evidence="5">The sequence shown here is derived from an EMBL/GenBank/DDBJ whole genome shotgun (WGS) entry which is preliminary data.</text>
</comment>
<dbReference type="Gene3D" id="3.40.50.150">
    <property type="entry name" value="Vaccinia Virus protein VP39"/>
    <property type="match status" value="1"/>
</dbReference>
<dbReference type="InterPro" id="IPR029063">
    <property type="entry name" value="SAM-dependent_MTases_sf"/>
</dbReference>
<reference evidence="5" key="1">
    <citation type="submission" date="2023-06" db="EMBL/GenBank/DDBJ databases">
        <title>Genome-scale phylogeny and comparative genomics of the fungal order Sordariales.</title>
        <authorList>
            <consortium name="Lawrence Berkeley National Laboratory"/>
            <person name="Hensen N."/>
            <person name="Bonometti L."/>
            <person name="Westerberg I."/>
            <person name="Brannstrom I.O."/>
            <person name="Guillou S."/>
            <person name="Cros-Aarteil S."/>
            <person name="Calhoun S."/>
            <person name="Haridas S."/>
            <person name="Kuo A."/>
            <person name="Mondo S."/>
            <person name="Pangilinan J."/>
            <person name="Riley R."/>
            <person name="Labutti K."/>
            <person name="Andreopoulos B."/>
            <person name="Lipzen A."/>
            <person name="Chen C."/>
            <person name="Yanf M."/>
            <person name="Daum C."/>
            <person name="Ng V."/>
            <person name="Clum A."/>
            <person name="Steindorff A."/>
            <person name="Ohm R."/>
            <person name="Martin F."/>
            <person name="Silar P."/>
            <person name="Natvig D."/>
            <person name="Lalanne C."/>
            <person name="Gautier V."/>
            <person name="Ament-Velasquez S.L."/>
            <person name="Kruys A."/>
            <person name="Hutchinson M.I."/>
            <person name="Powell A.J."/>
            <person name="Barry K."/>
            <person name="Miller A.N."/>
            <person name="Grigoriev I.V."/>
            <person name="Debuchy R."/>
            <person name="Gladieux P."/>
            <person name="Thoren M.H."/>
            <person name="Johannesson H."/>
        </authorList>
    </citation>
    <scope>NUCLEOTIDE SEQUENCE</scope>
    <source>
        <strain evidence="5">SMH4607-1</strain>
    </source>
</reference>
<keyword evidence="2" id="KW-0808">Transferase</keyword>
<evidence type="ECO:0000256" key="3">
    <source>
        <dbReference type="ARBA" id="ARBA00022691"/>
    </source>
</evidence>
<dbReference type="SUPFAM" id="SSF53335">
    <property type="entry name" value="S-adenosyl-L-methionine-dependent methyltransferases"/>
    <property type="match status" value="1"/>
</dbReference>
<protein>
    <submittedName>
        <fullName evidence="5">O-methyltransferase-domain-containing protein</fullName>
    </submittedName>
</protein>
<accession>A0AA40A3Q0</accession>
<evidence type="ECO:0000313" key="6">
    <source>
        <dbReference type="Proteomes" id="UP001172102"/>
    </source>
</evidence>
<dbReference type="Gene3D" id="1.10.10.10">
    <property type="entry name" value="Winged helix-like DNA-binding domain superfamily/Winged helix DNA-binding domain"/>
    <property type="match status" value="1"/>
</dbReference>
<dbReference type="Pfam" id="PF00891">
    <property type="entry name" value="Methyltransf_2"/>
    <property type="match status" value="1"/>
</dbReference>
<keyword evidence="1" id="KW-0489">Methyltransferase</keyword>
<evidence type="ECO:0000259" key="4">
    <source>
        <dbReference type="Pfam" id="PF00891"/>
    </source>
</evidence>
<organism evidence="5 6">
    <name type="scientific">Lasiosphaeris hirsuta</name>
    <dbReference type="NCBI Taxonomy" id="260670"/>
    <lineage>
        <taxon>Eukaryota</taxon>
        <taxon>Fungi</taxon>
        <taxon>Dikarya</taxon>
        <taxon>Ascomycota</taxon>
        <taxon>Pezizomycotina</taxon>
        <taxon>Sordariomycetes</taxon>
        <taxon>Sordariomycetidae</taxon>
        <taxon>Sordariales</taxon>
        <taxon>Lasiosphaeriaceae</taxon>
        <taxon>Lasiosphaeris</taxon>
    </lineage>
</organism>
<sequence length="462" mass="50131">MYIFETALASRSLLCALYNLCSSNNILPHPSSLLEYTIPPPAFDFYTMSANIELPTQNQSHDVADKLQSLASLLSDTATSIRAGSLSLESNTPERLKIISAAKDAVDLIKAASDDIVDWIPFLAQFAAIRLFVKWKVFQNMPTGEEARISYGDLAGKVGADVALIARFAAPLVAAKFLRQPAPGHVAHTPRSQVYTTDSPISAMMQMFFDETLPALCAMPAYFDQFGLREPTGRLDTISAFAFGQLGRSVWDILSDHPDRLRNMILAMAAMEQRFPSLGSYDLSWVVTTARDSGRALLVDVGGGKGQAVKAILQATPGLPAHRCVVEDLPEVVEAAKSSVSPEMADVRFVGMDFHAEQPVKGAMTYYIRRCLHDYGDEECVGMLQRISDAMAADSKLLIVEQVLSNPPSAFATAADIAMLLIGGKERTISGFKDITGRAGLKILQVYRNKGTDAALIECAKA</sequence>
<gene>
    <name evidence="5" type="ORF">B0H67DRAFT_590947</name>
</gene>
<dbReference type="PANTHER" id="PTHR43712">
    <property type="entry name" value="PUTATIVE (AFU_ORTHOLOGUE AFUA_4G14580)-RELATED"/>
    <property type="match status" value="1"/>
</dbReference>
<dbReference type="AlphaFoldDB" id="A0AA40A3Q0"/>
<dbReference type="PANTHER" id="PTHR43712:SF4">
    <property type="entry name" value="O-METHYLTRANSFERASE DOMAIN-CONTAINING PROTEIN"/>
    <property type="match status" value="1"/>
</dbReference>
<dbReference type="InterPro" id="IPR036390">
    <property type="entry name" value="WH_DNA-bd_sf"/>
</dbReference>
<keyword evidence="6" id="KW-1185">Reference proteome</keyword>
<evidence type="ECO:0000313" key="5">
    <source>
        <dbReference type="EMBL" id="KAK0708698.1"/>
    </source>
</evidence>
<dbReference type="EMBL" id="JAUKUA010000006">
    <property type="protein sequence ID" value="KAK0708698.1"/>
    <property type="molecule type" value="Genomic_DNA"/>
</dbReference>
<keyword evidence="3" id="KW-0949">S-adenosyl-L-methionine</keyword>
<proteinExistence type="predicted"/>
<dbReference type="SUPFAM" id="SSF46785">
    <property type="entry name" value="Winged helix' DNA-binding domain"/>
    <property type="match status" value="1"/>
</dbReference>
<dbReference type="GO" id="GO:0032259">
    <property type="term" value="P:methylation"/>
    <property type="evidence" value="ECO:0007669"/>
    <property type="project" value="UniProtKB-KW"/>
</dbReference>